<dbReference type="PaxDb" id="768679-TTX_0954"/>
<dbReference type="AlphaFoldDB" id="G4RPW0"/>
<gene>
    <name evidence="3" type="ordered locus">TTX_0954</name>
</gene>
<dbReference type="InterPro" id="IPR006015">
    <property type="entry name" value="Universal_stress_UspA"/>
</dbReference>
<dbReference type="eggNOG" id="arCOG02053">
    <property type="taxonomic scope" value="Archaea"/>
</dbReference>
<evidence type="ECO:0000313" key="3">
    <source>
        <dbReference type="EMBL" id="CCC81605.1"/>
    </source>
</evidence>
<dbReference type="CDD" id="cd00293">
    <property type="entry name" value="USP-like"/>
    <property type="match status" value="1"/>
</dbReference>
<evidence type="ECO:0000313" key="4">
    <source>
        <dbReference type="Proteomes" id="UP000002654"/>
    </source>
</evidence>
<comment type="similarity">
    <text evidence="1">Belongs to the universal stress protein A family.</text>
</comment>
<dbReference type="KEGG" id="ttn:TTX_0954"/>
<reference evidence="3 4" key="1">
    <citation type="journal article" date="2011" name="PLoS ONE">
        <title>The complete genome sequence of Thermoproteus tenax: a physiologically versatile member of the Crenarchaeota.</title>
        <authorList>
            <person name="Siebers B."/>
            <person name="Zaparty M."/>
            <person name="Raddatz G."/>
            <person name="Tjaden B."/>
            <person name="Albers S.V."/>
            <person name="Bell S.D."/>
            <person name="Blombach F."/>
            <person name="Kletzin A."/>
            <person name="Kyrpides N."/>
            <person name="Lanz C."/>
            <person name="Plagens A."/>
            <person name="Rampp M."/>
            <person name="Rosinus A."/>
            <person name="von Jan M."/>
            <person name="Makarova K.S."/>
            <person name="Klenk H.P."/>
            <person name="Schuster S.C."/>
            <person name="Hensel R."/>
        </authorList>
    </citation>
    <scope>NUCLEOTIDE SEQUENCE [LARGE SCALE GENOMIC DNA]</scope>
    <source>
        <strain evidence="4">ATCC 35583 / DSM 2078 / JCM 9277 / NBRC 100435 / Kra 1</strain>
    </source>
</reference>
<feature type="domain" description="UspA" evidence="2">
    <location>
        <begin position="31"/>
        <end position="163"/>
    </location>
</feature>
<dbReference type="HOGENOM" id="CLU_049301_16_4_2"/>
<dbReference type="PATRIC" id="fig|768679.9.peg.964"/>
<dbReference type="InterPro" id="IPR014729">
    <property type="entry name" value="Rossmann-like_a/b/a_fold"/>
</dbReference>
<dbReference type="Proteomes" id="UP000002654">
    <property type="component" value="Chromosome"/>
</dbReference>
<evidence type="ECO:0000259" key="2">
    <source>
        <dbReference type="Pfam" id="PF00582"/>
    </source>
</evidence>
<dbReference type="PANTHER" id="PTHR46268:SF25">
    <property type="entry name" value="USPA DOMAIN PROTEIN"/>
    <property type="match status" value="1"/>
</dbReference>
<dbReference type="EMBL" id="FN869859">
    <property type="protein sequence ID" value="CCC81605.1"/>
    <property type="molecule type" value="Genomic_DNA"/>
</dbReference>
<protein>
    <submittedName>
        <fullName evidence="3">Universal stress protein</fullName>
    </submittedName>
</protein>
<keyword evidence="4" id="KW-1185">Reference proteome</keyword>
<proteinExistence type="inferred from homology"/>
<dbReference type="Pfam" id="PF00582">
    <property type="entry name" value="Usp"/>
    <property type="match status" value="1"/>
</dbReference>
<sequence>MAGTTSAATPRNGRQAGPRFFNNGKRLLLMQVIVVGYDGSQHAKKALQFAKALSERFGSKVYVLYVVDTALGSLSEAFSASFLKYLRDDGERALREAKSLLPNAETKLLEGDPPHEIVAFAREVKADLIVVGSRGLSTIRRSILGSVASRLLQESDISVLVVK</sequence>
<accession>G4RPW0</accession>
<dbReference type="Gene3D" id="3.40.50.620">
    <property type="entry name" value="HUPs"/>
    <property type="match status" value="1"/>
</dbReference>
<organism evidence="3 4">
    <name type="scientific">Thermoproteus tenax (strain ATCC 35583 / DSM 2078 / JCM 9277 / NBRC 100435 / Kra 1)</name>
    <dbReference type="NCBI Taxonomy" id="768679"/>
    <lineage>
        <taxon>Archaea</taxon>
        <taxon>Thermoproteota</taxon>
        <taxon>Thermoprotei</taxon>
        <taxon>Thermoproteales</taxon>
        <taxon>Thermoproteaceae</taxon>
        <taxon>Thermoproteus</taxon>
    </lineage>
</organism>
<evidence type="ECO:0000256" key="1">
    <source>
        <dbReference type="ARBA" id="ARBA00008791"/>
    </source>
</evidence>
<name>G4RPW0_THETK</name>
<dbReference type="PANTHER" id="PTHR46268">
    <property type="entry name" value="STRESS RESPONSE PROTEIN NHAX"/>
    <property type="match status" value="1"/>
</dbReference>
<dbReference type="PRINTS" id="PR01438">
    <property type="entry name" value="UNVRSLSTRESS"/>
</dbReference>
<dbReference type="SUPFAM" id="SSF52402">
    <property type="entry name" value="Adenine nucleotide alpha hydrolases-like"/>
    <property type="match status" value="1"/>
</dbReference>
<dbReference type="InterPro" id="IPR006016">
    <property type="entry name" value="UspA"/>
</dbReference>
<dbReference type="STRING" id="768679.TTX_0954"/>